<dbReference type="InterPro" id="IPR001128">
    <property type="entry name" value="Cyt_P450"/>
</dbReference>
<dbReference type="InterPro" id="IPR002401">
    <property type="entry name" value="Cyt_P450_E_grp-I"/>
</dbReference>
<dbReference type="SUPFAM" id="SSF48264">
    <property type="entry name" value="Cytochrome P450"/>
    <property type="match status" value="1"/>
</dbReference>
<dbReference type="Gene3D" id="1.10.630.10">
    <property type="entry name" value="Cytochrome P450"/>
    <property type="match status" value="1"/>
</dbReference>
<keyword evidence="8" id="KW-0349">Heme</keyword>
<keyword evidence="5" id="KW-0560">Oxidoreductase</keyword>
<dbReference type="PANTHER" id="PTHR24305:SF187">
    <property type="entry name" value="P450, PUTATIVE (EUROFUNG)-RELATED"/>
    <property type="match status" value="1"/>
</dbReference>
<dbReference type="InterPro" id="IPR050121">
    <property type="entry name" value="Cytochrome_P450_monoxygenase"/>
</dbReference>
<evidence type="ECO:0000256" key="7">
    <source>
        <dbReference type="ARBA" id="ARBA00023033"/>
    </source>
</evidence>
<dbReference type="Proteomes" id="UP000807353">
    <property type="component" value="Unassembled WGS sequence"/>
</dbReference>
<keyword evidence="7" id="KW-0503">Monooxygenase</keyword>
<reference evidence="10" key="1">
    <citation type="submission" date="2020-11" db="EMBL/GenBank/DDBJ databases">
        <authorList>
            <consortium name="DOE Joint Genome Institute"/>
            <person name="Ahrendt S."/>
            <person name="Riley R."/>
            <person name="Andreopoulos W."/>
            <person name="Labutti K."/>
            <person name="Pangilinan J."/>
            <person name="Ruiz-Duenas F.J."/>
            <person name="Barrasa J.M."/>
            <person name="Sanchez-Garcia M."/>
            <person name="Camarero S."/>
            <person name="Miyauchi S."/>
            <person name="Serrano A."/>
            <person name="Linde D."/>
            <person name="Babiker R."/>
            <person name="Drula E."/>
            <person name="Ayuso-Fernandez I."/>
            <person name="Pacheco R."/>
            <person name="Padilla G."/>
            <person name="Ferreira P."/>
            <person name="Barriuso J."/>
            <person name="Kellner H."/>
            <person name="Castanera R."/>
            <person name="Alfaro M."/>
            <person name="Ramirez L."/>
            <person name="Pisabarro A.G."/>
            <person name="Kuo A."/>
            <person name="Tritt A."/>
            <person name="Lipzen A."/>
            <person name="He G."/>
            <person name="Yan M."/>
            <person name="Ng V."/>
            <person name="Cullen D."/>
            <person name="Martin F."/>
            <person name="Rosso M.-N."/>
            <person name="Henrissat B."/>
            <person name="Hibbett D."/>
            <person name="Martinez A.T."/>
            <person name="Grigoriev I.V."/>
        </authorList>
    </citation>
    <scope>NUCLEOTIDE SEQUENCE</scope>
    <source>
        <strain evidence="10">CBS 247.69</strain>
    </source>
</reference>
<comment type="caution">
    <text evidence="10">The sequence shown here is derived from an EMBL/GenBank/DDBJ whole genome shotgun (WGS) entry which is preliminary data.</text>
</comment>
<dbReference type="Pfam" id="PF00067">
    <property type="entry name" value="p450"/>
    <property type="match status" value="1"/>
</dbReference>
<dbReference type="InterPro" id="IPR036396">
    <property type="entry name" value="Cyt_P450_sf"/>
</dbReference>
<protein>
    <submittedName>
        <fullName evidence="10">Cytochrome P450</fullName>
    </submittedName>
</protein>
<evidence type="ECO:0000313" key="10">
    <source>
        <dbReference type="EMBL" id="KAF9465622.1"/>
    </source>
</evidence>
<dbReference type="OrthoDB" id="6692864at2759"/>
<keyword evidence="11" id="KW-1185">Reference proteome</keyword>
<dbReference type="EMBL" id="MU150246">
    <property type="protein sequence ID" value="KAF9465622.1"/>
    <property type="molecule type" value="Genomic_DNA"/>
</dbReference>
<feature type="binding site" description="axial binding residue" evidence="8">
    <location>
        <position position="460"/>
    </location>
    <ligand>
        <name>heme</name>
        <dbReference type="ChEBI" id="CHEBI:30413"/>
    </ligand>
    <ligandPart>
        <name>Fe</name>
        <dbReference type="ChEBI" id="CHEBI:18248"/>
    </ligandPart>
</feature>
<evidence type="ECO:0000313" key="11">
    <source>
        <dbReference type="Proteomes" id="UP000807353"/>
    </source>
</evidence>
<evidence type="ECO:0000256" key="1">
    <source>
        <dbReference type="ARBA" id="ARBA00001971"/>
    </source>
</evidence>
<keyword evidence="9" id="KW-0812">Transmembrane</keyword>
<keyword evidence="9" id="KW-1133">Transmembrane helix</keyword>
<dbReference type="GO" id="GO:0020037">
    <property type="term" value="F:heme binding"/>
    <property type="evidence" value="ECO:0007669"/>
    <property type="project" value="InterPro"/>
</dbReference>
<dbReference type="GO" id="GO:0016705">
    <property type="term" value="F:oxidoreductase activity, acting on paired donors, with incorporation or reduction of molecular oxygen"/>
    <property type="evidence" value="ECO:0007669"/>
    <property type="project" value="InterPro"/>
</dbReference>
<comment type="cofactor">
    <cofactor evidence="1 8">
        <name>heme</name>
        <dbReference type="ChEBI" id="CHEBI:30413"/>
    </cofactor>
</comment>
<feature type="transmembrane region" description="Helical" evidence="9">
    <location>
        <begin position="37"/>
        <end position="62"/>
    </location>
</feature>
<proteinExistence type="inferred from homology"/>
<dbReference type="PRINTS" id="PR00463">
    <property type="entry name" value="EP450I"/>
</dbReference>
<evidence type="ECO:0000256" key="8">
    <source>
        <dbReference type="PIRSR" id="PIRSR602401-1"/>
    </source>
</evidence>
<accession>A0A9P6CGY9</accession>
<dbReference type="PANTHER" id="PTHR24305">
    <property type="entry name" value="CYTOCHROME P450"/>
    <property type="match status" value="1"/>
</dbReference>
<keyword evidence="4 8" id="KW-0479">Metal-binding</keyword>
<dbReference type="GO" id="GO:0004497">
    <property type="term" value="F:monooxygenase activity"/>
    <property type="evidence" value="ECO:0007669"/>
    <property type="project" value="UniProtKB-KW"/>
</dbReference>
<dbReference type="PRINTS" id="PR00385">
    <property type="entry name" value="P450"/>
</dbReference>
<evidence type="ECO:0000256" key="5">
    <source>
        <dbReference type="ARBA" id="ARBA00023002"/>
    </source>
</evidence>
<name>A0A9P6CGY9_9AGAR</name>
<keyword evidence="6 8" id="KW-0408">Iron</keyword>
<organism evidence="10 11">
    <name type="scientific">Collybia nuda</name>
    <dbReference type="NCBI Taxonomy" id="64659"/>
    <lineage>
        <taxon>Eukaryota</taxon>
        <taxon>Fungi</taxon>
        <taxon>Dikarya</taxon>
        <taxon>Basidiomycota</taxon>
        <taxon>Agaricomycotina</taxon>
        <taxon>Agaricomycetes</taxon>
        <taxon>Agaricomycetidae</taxon>
        <taxon>Agaricales</taxon>
        <taxon>Tricholomatineae</taxon>
        <taxon>Clitocybaceae</taxon>
        <taxon>Collybia</taxon>
    </lineage>
</organism>
<evidence type="ECO:0000256" key="2">
    <source>
        <dbReference type="ARBA" id="ARBA00005179"/>
    </source>
</evidence>
<keyword evidence="9" id="KW-0472">Membrane</keyword>
<gene>
    <name evidence="10" type="ORF">BDZ94DRAFT_1159667</name>
</gene>
<evidence type="ECO:0000256" key="4">
    <source>
        <dbReference type="ARBA" id="ARBA00022723"/>
    </source>
</evidence>
<feature type="transmembrane region" description="Helical" evidence="9">
    <location>
        <begin position="12"/>
        <end position="31"/>
    </location>
</feature>
<sequence>HPIFKRKEPSVFFFLGLVLLSSVLLLSHSIINDGRSLWCAVFFVTKMKVCFLTSLATSITVYRLSPWHPLANYPGPTLAKISKWWMVYWVGKGKRHLLLQSLHAQYGPWLRIGPNEISINQSAAIKPVYGQMFRAPYYHGAPQDADALITTLDRTEHANRLVAWNKAFAADSLRNFRALAETRTAQVVDILRKESLNPVNLSHWISLWGMDIMGDMSFSGGFETLVAGKDTEGWMEILSIGTQFVAALGQVPWMSDVIACLPQPGPIVTFHKFASQKVVSTKVQSGTIKQDILGIIQDEASGGPPLSHQEATADASFMVVAGSDTVSQALTSFFRYVVGDISVQNCLREEINSTFDVGDDYDSVKLAKLPYLDACIHETLRILPPVGPGPPRYSGDGGPVTSRYIPAGVTVACPTYTLHRDPQNFKHPDVFMPERWLHGSTISPHVQEAFIPFSYGLGVCIGKPVALHNMKLFAARVLQSFELSFAEGFDPVKFDQSYRELNLWLHDPLMINMKGI</sequence>
<dbReference type="AlphaFoldDB" id="A0A9P6CGY9"/>
<feature type="non-terminal residue" evidence="10">
    <location>
        <position position="1"/>
    </location>
</feature>
<dbReference type="GO" id="GO:0005506">
    <property type="term" value="F:iron ion binding"/>
    <property type="evidence" value="ECO:0007669"/>
    <property type="project" value="InterPro"/>
</dbReference>
<evidence type="ECO:0000256" key="9">
    <source>
        <dbReference type="SAM" id="Phobius"/>
    </source>
</evidence>
<evidence type="ECO:0000256" key="6">
    <source>
        <dbReference type="ARBA" id="ARBA00023004"/>
    </source>
</evidence>
<comment type="pathway">
    <text evidence="2">Secondary metabolite biosynthesis.</text>
</comment>
<evidence type="ECO:0000256" key="3">
    <source>
        <dbReference type="ARBA" id="ARBA00010617"/>
    </source>
</evidence>
<comment type="similarity">
    <text evidence="3">Belongs to the cytochrome P450 family.</text>
</comment>